<proteinExistence type="evidence at transcript level"/>
<dbReference type="GO" id="GO:0045944">
    <property type="term" value="P:positive regulation of transcription by RNA polymerase II"/>
    <property type="evidence" value="ECO:0007669"/>
    <property type="project" value="InterPro"/>
</dbReference>
<dbReference type="GO" id="GO:0000977">
    <property type="term" value="F:RNA polymerase II transcription regulatory region sequence-specific DNA binding"/>
    <property type="evidence" value="ECO:0007669"/>
    <property type="project" value="InterPro"/>
</dbReference>
<dbReference type="InterPro" id="IPR033896">
    <property type="entry name" value="MEF2-like_N"/>
</dbReference>
<evidence type="ECO:0000256" key="1">
    <source>
        <dbReference type="ARBA" id="ARBA00004123"/>
    </source>
</evidence>
<dbReference type="Pfam" id="PF00319">
    <property type="entry name" value="SRF-TF"/>
    <property type="match status" value="1"/>
</dbReference>
<dbReference type="InterPro" id="IPR050142">
    <property type="entry name" value="MADS-box/MEF2_TF"/>
</dbReference>
<dbReference type="InterPro" id="IPR002100">
    <property type="entry name" value="TF_MADSbox"/>
</dbReference>
<evidence type="ECO:0000259" key="6">
    <source>
        <dbReference type="PROSITE" id="PS50066"/>
    </source>
</evidence>
<dbReference type="GO" id="GO:0003700">
    <property type="term" value="F:DNA-binding transcription factor activity"/>
    <property type="evidence" value="ECO:0007669"/>
    <property type="project" value="InterPro"/>
</dbReference>
<feature type="domain" description="MADS-box" evidence="6">
    <location>
        <begin position="1"/>
        <end position="61"/>
    </location>
</feature>
<keyword evidence="3" id="KW-0238">DNA-binding</keyword>
<dbReference type="AlphaFoldDB" id="A0A8F2Z0K2"/>
<accession>A0A8F2Z0K2</accession>
<evidence type="ECO:0000256" key="5">
    <source>
        <dbReference type="ARBA" id="ARBA00023242"/>
    </source>
</evidence>
<dbReference type="PROSITE" id="PS00350">
    <property type="entry name" value="MADS_BOX_1"/>
    <property type="match status" value="1"/>
</dbReference>
<evidence type="ECO:0000259" key="7">
    <source>
        <dbReference type="PROSITE" id="PS51297"/>
    </source>
</evidence>
<dbReference type="GO" id="GO:0046983">
    <property type="term" value="F:protein dimerization activity"/>
    <property type="evidence" value="ECO:0007669"/>
    <property type="project" value="InterPro"/>
</dbReference>
<name>A0A8F2Z0K2_CUNLA</name>
<keyword evidence="5" id="KW-0539">Nucleus</keyword>
<keyword evidence="2" id="KW-0805">Transcription regulation</keyword>
<keyword evidence="4" id="KW-0804">Transcription</keyword>
<evidence type="ECO:0000256" key="3">
    <source>
        <dbReference type="ARBA" id="ARBA00023125"/>
    </source>
</evidence>
<reference evidence="8" key="1">
    <citation type="submission" date="2020-02" db="EMBL/GenBank/DDBJ databases">
        <title>Genome-wide identification and analysis of the MADS-box gene family in Cunninghamia lanceolate (Lamb.) Hook.</title>
        <authorList>
            <person name="Xie Y."/>
        </authorList>
    </citation>
    <scope>NUCLEOTIDE SEQUENCE</scope>
</reference>
<organism evidence="8">
    <name type="scientific">Cunninghamia lanceolata</name>
    <name type="common">China fir</name>
    <name type="synonym">Pinus lanceolata</name>
    <dbReference type="NCBI Taxonomy" id="28977"/>
    <lineage>
        <taxon>Eukaryota</taxon>
        <taxon>Viridiplantae</taxon>
        <taxon>Streptophyta</taxon>
        <taxon>Embryophyta</taxon>
        <taxon>Tracheophyta</taxon>
        <taxon>Spermatophyta</taxon>
        <taxon>Pinopsida</taxon>
        <taxon>Pinidae</taxon>
        <taxon>Conifers II</taxon>
        <taxon>Cupressales</taxon>
        <taxon>Cupressaceae</taxon>
        <taxon>Cunninghamia</taxon>
    </lineage>
</organism>
<dbReference type="Pfam" id="PF01486">
    <property type="entry name" value="K-box"/>
    <property type="match status" value="1"/>
</dbReference>
<feature type="domain" description="K-box" evidence="7">
    <location>
        <begin position="86"/>
        <end position="176"/>
    </location>
</feature>
<dbReference type="InterPro" id="IPR002487">
    <property type="entry name" value="TF_Kbox"/>
</dbReference>
<gene>
    <name evidence="8" type="primary">MADS14</name>
</gene>
<dbReference type="SMART" id="SM00432">
    <property type="entry name" value="MADS"/>
    <property type="match status" value="1"/>
</dbReference>
<dbReference type="PRINTS" id="PR00404">
    <property type="entry name" value="MADSDOMAIN"/>
</dbReference>
<dbReference type="InterPro" id="IPR036879">
    <property type="entry name" value="TF_MADSbox_sf"/>
</dbReference>
<dbReference type="GO" id="GO:0005634">
    <property type="term" value="C:nucleus"/>
    <property type="evidence" value="ECO:0007669"/>
    <property type="project" value="UniProtKB-SubCell"/>
</dbReference>
<dbReference type="EMBL" id="MT103481">
    <property type="protein sequence ID" value="QWX93753.1"/>
    <property type="molecule type" value="mRNA"/>
</dbReference>
<protein>
    <submittedName>
        <fullName evidence="8">MADS-box protein 14</fullName>
    </submittedName>
</protein>
<dbReference type="Gene3D" id="3.40.1810.10">
    <property type="entry name" value="Transcription factor, MADS-box"/>
    <property type="match status" value="1"/>
</dbReference>
<sequence>MVRAKVHLKKIQNAVNRRVTFSKRKAGLLKKAKELSILCEAEIGLIIFSPTEKLYEFASPSMNRIIGKYQKYFSSTGDNLEFSGHVEELHLDGENLQKRMTHLEKMYKHMVGENLELLSLKELQRLEKKISLGARKIHLRKEKMLLEHIRSLNMKEKSLTMENANLVNKIDGSRKACHLNIDIMESVSNNLQTDDATQQELPQTDLDLTLS</sequence>
<dbReference type="PANTHER" id="PTHR48019">
    <property type="entry name" value="SERUM RESPONSE FACTOR HOMOLOG"/>
    <property type="match status" value="1"/>
</dbReference>
<evidence type="ECO:0000256" key="2">
    <source>
        <dbReference type="ARBA" id="ARBA00023015"/>
    </source>
</evidence>
<evidence type="ECO:0000313" key="8">
    <source>
        <dbReference type="EMBL" id="QWX93753.1"/>
    </source>
</evidence>
<dbReference type="SUPFAM" id="SSF55455">
    <property type="entry name" value="SRF-like"/>
    <property type="match status" value="1"/>
</dbReference>
<dbReference type="PROSITE" id="PS50066">
    <property type="entry name" value="MADS_BOX_2"/>
    <property type="match status" value="1"/>
</dbReference>
<dbReference type="PROSITE" id="PS51297">
    <property type="entry name" value="K_BOX"/>
    <property type="match status" value="1"/>
</dbReference>
<evidence type="ECO:0000256" key="4">
    <source>
        <dbReference type="ARBA" id="ARBA00023163"/>
    </source>
</evidence>
<comment type="subcellular location">
    <subcellularLocation>
        <location evidence="1">Nucleus</location>
    </subcellularLocation>
</comment>
<dbReference type="CDD" id="cd00265">
    <property type="entry name" value="MADS_MEF2_like"/>
    <property type="match status" value="1"/>
</dbReference>